<feature type="domain" description="Tetrahydrofolate dehydrogenase/cyclohydrolase NAD(P)-binding" evidence="9">
    <location>
        <begin position="163"/>
        <end position="318"/>
    </location>
</feature>
<comment type="catalytic activity">
    <reaction evidence="7">
        <text>(6R)-5,10-methenyltetrahydrofolate + H2O = (6R)-10-formyltetrahydrofolate + H(+)</text>
        <dbReference type="Rhea" id="RHEA:23700"/>
        <dbReference type="ChEBI" id="CHEBI:15377"/>
        <dbReference type="ChEBI" id="CHEBI:15378"/>
        <dbReference type="ChEBI" id="CHEBI:57455"/>
        <dbReference type="ChEBI" id="CHEBI:195366"/>
        <dbReference type="EC" id="3.5.4.9"/>
    </reaction>
</comment>
<dbReference type="Pfam" id="PF02882">
    <property type="entry name" value="THF_DHG_CYH_C"/>
    <property type="match status" value="1"/>
</dbReference>
<dbReference type="CDD" id="cd01080">
    <property type="entry name" value="NAD_bind_m-THF_DH_Cyclohyd"/>
    <property type="match status" value="1"/>
</dbReference>
<evidence type="ECO:0000256" key="6">
    <source>
        <dbReference type="ARBA" id="ARBA00023268"/>
    </source>
</evidence>
<keyword evidence="4" id="KW-0378">Hydrolase</keyword>
<evidence type="ECO:0000256" key="4">
    <source>
        <dbReference type="ARBA" id="ARBA00022801"/>
    </source>
</evidence>
<keyword evidence="6" id="KW-0511">Multifunctional enzyme</keyword>
<name>A0AAW1D2L0_9HEMI</name>
<dbReference type="Pfam" id="PF00763">
    <property type="entry name" value="THF_DHG_CYH"/>
    <property type="match status" value="1"/>
</dbReference>
<gene>
    <name evidence="10" type="ORF">O3M35_009107</name>
</gene>
<evidence type="ECO:0000256" key="5">
    <source>
        <dbReference type="ARBA" id="ARBA00023002"/>
    </source>
</evidence>
<dbReference type="PANTHER" id="PTHR48099">
    <property type="entry name" value="C-1-TETRAHYDROFOLATE SYNTHASE, CYTOPLASMIC-RELATED"/>
    <property type="match status" value="1"/>
</dbReference>
<evidence type="ECO:0000256" key="2">
    <source>
        <dbReference type="ARBA" id="ARBA00012776"/>
    </source>
</evidence>
<comment type="subunit">
    <text evidence="1">Homodimer.</text>
</comment>
<evidence type="ECO:0000313" key="10">
    <source>
        <dbReference type="EMBL" id="KAK9504941.1"/>
    </source>
</evidence>
<dbReference type="InterPro" id="IPR020631">
    <property type="entry name" value="THF_DH/CycHdrlase_NAD-bd_dom"/>
</dbReference>
<dbReference type="Gene3D" id="3.40.50.720">
    <property type="entry name" value="NAD(P)-binding Rossmann-like Domain"/>
    <property type="match status" value="1"/>
</dbReference>
<protein>
    <recommendedName>
        <fullName evidence="2">methenyltetrahydrofolate cyclohydrolase</fullName>
        <ecNumber evidence="2">3.5.4.9</ecNumber>
    </recommendedName>
</protein>
<dbReference type="InterPro" id="IPR020867">
    <property type="entry name" value="THF_DH/CycHdrlase_CS"/>
</dbReference>
<dbReference type="Gene3D" id="3.40.50.10860">
    <property type="entry name" value="Leucine Dehydrogenase, chain A, domain 1"/>
    <property type="match status" value="1"/>
</dbReference>
<dbReference type="InterPro" id="IPR000672">
    <property type="entry name" value="THF_DH/CycHdrlase"/>
</dbReference>
<dbReference type="FunFam" id="3.40.50.10860:FF:000005">
    <property type="entry name" value="C-1-tetrahydrofolate synthase, cytoplasmic, putative"/>
    <property type="match status" value="1"/>
</dbReference>
<dbReference type="GO" id="GO:0035999">
    <property type="term" value="P:tetrahydrofolate interconversion"/>
    <property type="evidence" value="ECO:0007669"/>
    <property type="project" value="TreeGrafter"/>
</dbReference>
<organism evidence="10 11">
    <name type="scientific">Rhynocoris fuscipes</name>
    <dbReference type="NCBI Taxonomy" id="488301"/>
    <lineage>
        <taxon>Eukaryota</taxon>
        <taxon>Metazoa</taxon>
        <taxon>Ecdysozoa</taxon>
        <taxon>Arthropoda</taxon>
        <taxon>Hexapoda</taxon>
        <taxon>Insecta</taxon>
        <taxon>Pterygota</taxon>
        <taxon>Neoptera</taxon>
        <taxon>Paraneoptera</taxon>
        <taxon>Hemiptera</taxon>
        <taxon>Heteroptera</taxon>
        <taxon>Panheteroptera</taxon>
        <taxon>Cimicomorpha</taxon>
        <taxon>Reduviidae</taxon>
        <taxon>Harpactorinae</taxon>
        <taxon>Harpactorini</taxon>
        <taxon>Rhynocoris</taxon>
    </lineage>
</organism>
<dbReference type="EC" id="3.5.4.9" evidence="2"/>
<dbReference type="PANTHER" id="PTHR48099:SF11">
    <property type="entry name" value="BIFUNCTIONAL METHYLENETETRAHYDROFOLATE DEHYDROGENASE_CYCLOHYDROLASE, MITOCHONDRIAL"/>
    <property type="match status" value="1"/>
</dbReference>
<dbReference type="HAMAP" id="MF_01576">
    <property type="entry name" value="THF_DHG_CYH"/>
    <property type="match status" value="1"/>
</dbReference>
<proteinExistence type="inferred from homology"/>
<dbReference type="InterPro" id="IPR020630">
    <property type="entry name" value="THF_DH/CycHdrlase_cat_dom"/>
</dbReference>
<evidence type="ECO:0000259" key="8">
    <source>
        <dbReference type="Pfam" id="PF00763"/>
    </source>
</evidence>
<comment type="caution">
    <text evidence="10">The sequence shown here is derived from an EMBL/GenBank/DDBJ whole genome shotgun (WGS) entry which is preliminary data.</text>
</comment>
<sequence>MIPLSSLSNSLNMAQQTLRVSQRLYCKMINGKELAEKYLDKLKIEIRKWVEEGNRPPHLSVVVVEGNASSDAYIRMKCQKAEFVGITTDISQIPQTTTEKELLELVESLNKNSNTDGILVQLPLSPTINERKVHKIISPEKDVDGFTADSLGNLCLNEPTFVPCTALAVHHILSNLGVPLIGKKAVVCSRAKHVGLPIALILHSSTRLGHDTEGLNMSTTICHRHTPKEDLIAFAKNADVLVTAVGQPNLIKSDMVKPGAIVIDVAFTEVVEGGERRVVGDVDTSEVQNVAGMLSPVPGGVGPLTIAMLMSNTFSAAKLLALGRKKEYNRM</sequence>
<dbReference type="EMBL" id="JAPXFL010000006">
    <property type="protein sequence ID" value="KAK9504941.1"/>
    <property type="molecule type" value="Genomic_DNA"/>
</dbReference>
<dbReference type="Proteomes" id="UP001461498">
    <property type="component" value="Unassembled WGS sequence"/>
</dbReference>
<evidence type="ECO:0000256" key="3">
    <source>
        <dbReference type="ARBA" id="ARBA00022563"/>
    </source>
</evidence>
<keyword evidence="5" id="KW-0560">Oxidoreductase</keyword>
<dbReference type="GO" id="GO:0004488">
    <property type="term" value="F:methylenetetrahydrofolate dehydrogenase (NADP+) activity"/>
    <property type="evidence" value="ECO:0007669"/>
    <property type="project" value="InterPro"/>
</dbReference>
<keyword evidence="11" id="KW-1185">Reference proteome</keyword>
<dbReference type="GO" id="GO:0004477">
    <property type="term" value="F:methenyltetrahydrofolate cyclohydrolase activity"/>
    <property type="evidence" value="ECO:0007669"/>
    <property type="project" value="UniProtKB-EC"/>
</dbReference>
<dbReference type="InterPro" id="IPR046346">
    <property type="entry name" value="Aminoacid_DH-like_N_sf"/>
</dbReference>
<reference evidence="10 11" key="1">
    <citation type="submission" date="2022-12" db="EMBL/GenBank/DDBJ databases">
        <title>Chromosome-level genome assembly of true bugs.</title>
        <authorList>
            <person name="Ma L."/>
            <person name="Li H."/>
        </authorList>
    </citation>
    <scope>NUCLEOTIDE SEQUENCE [LARGE SCALE GENOMIC DNA]</scope>
    <source>
        <strain evidence="10">Lab_2022b</strain>
    </source>
</reference>
<dbReference type="InterPro" id="IPR036291">
    <property type="entry name" value="NAD(P)-bd_dom_sf"/>
</dbReference>
<dbReference type="SUPFAM" id="SSF53223">
    <property type="entry name" value="Aminoacid dehydrogenase-like, N-terminal domain"/>
    <property type="match status" value="1"/>
</dbReference>
<dbReference type="GO" id="GO:0005829">
    <property type="term" value="C:cytosol"/>
    <property type="evidence" value="ECO:0007669"/>
    <property type="project" value="TreeGrafter"/>
</dbReference>
<evidence type="ECO:0000256" key="1">
    <source>
        <dbReference type="ARBA" id="ARBA00011738"/>
    </source>
</evidence>
<dbReference type="SUPFAM" id="SSF51735">
    <property type="entry name" value="NAD(P)-binding Rossmann-fold domains"/>
    <property type="match status" value="1"/>
</dbReference>
<evidence type="ECO:0000256" key="7">
    <source>
        <dbReference type="ARBA" id="ARBA00036357"/>
    </source>
</evidence>
<feature type="domain" description="Tetrahydrofolate dehydrogenase/cyclohydrolase catalytic" evidence="8">
    <location>
        <begin position="29"/>
        <end position="144"/>
    </location>
</feature>
<evidence type="ECO:0000313" key="11">
    <source>
        <dbReference type="Proteomes" id="UP001461498"/>
    </source>
</evidence>
<keyword evidence="3" id="KW-0554">One-carbon metabolism</keyword>
<evidence type="ECO:0000259" key="9">
    <source>
        <dbReference type="Pfam" id="PF02882"/>
    </source>
</evidence>
<dbReference type="PROSITE" id="PS00766">
    <property type="entry name" value="THF_DHG_CYH_1"/>
    <property type="match status" value="1"/>
</dbReference>
<dbReference type="AlphaFoldDB" id="A0AAW1D2L0"/>
<accession>A0AAW1D2L0</accession>
<dbReference type="PRINTS" id="PR00085">
    <property type="entry name" value="THFDHDRGNASE"/>
</dbReference>